<dbReference type="CDD" id="cd21154">
    <property type="entry name" value="PUA_MJ1432-like"/>
    <property type="match status" value="1"/>
</dbReference>
<protein>
    <submittedName>
        <fullName evidence="2">RNA-binding protein</fullName>
    </submittedName>
</protein>
<dbReference type="NCBIfam" id="TIGR03684">
    <property type="entry name" value="arCOG00985"/>
    <property type="match status" value="1"/>
</dbReference>
<dbReference type="NCBIfam" id="TIGR00451">
    <property type="entry name" value="unchar_dom_2"/>
    <property type="match status" value="1"/>
</dbReference>
<dbReference type="InterPro" id="IPR016437">
    <property type="entry name" value="MCT-1/Tma20"/>
</dbReference>
<name>A0A3G3IGB2_9ARCH</name>
<dbReference type="PANTHER" id="PTHR22798:SF0">
    <property type="entry name" value="MALIGNANT T-CELL-AMPLIFIED SEQUENCE 1"/>
    <property type="match status" value="1"/>
</dbReference>
<reference evidence="2 3" key="1">
    <citation type="submission" date="2016-10" db="EMBL/GenBank/DDBJ databases">
        <title>Complete genome of the TMA-utilizing, human hosted archaeon Methanomethylophilus alvus Gen. nov, sp. nov., strain Mx-05, derived from a pure culture.</title>
        <authorList>
            <person name="Brugere J.-F."/>
            <person name="Ben Hania W."/>
            <person name="Chaudhary P.P."/>
            <person name="Gaci N."/>
            <person name="Borrel G."/>
            <person name="Cao Van Tuat L."/>
            <person name="Fardeau M.-L."/>
            <person name="Harris H.M.B."/>
            <person name="O'Toole P.W."/>
            <person name="Ollivier B."/>
        </authorList>
    </citation>
    <scope>NUCLEOTIDE SEQUENCE [LARGE SCALE GENOMIC DNA]</scope>
    <source>
        <strain evidence="2 3">Mx-05</strain>
    </source>
</reference>
<dbReference type="Gene3D" id="3.10.400.20">
    <property type="match status" value="1"/>
</dbReference>
<dbReference type="SMART" id="SM00359">
    <property type="entry name" value="PUA"/>
    <property type="match status" value="1"/>
</dbReference>
<feature type="domain" description="PUA" evidence="1">
    <location>
        <begin position="80"/>
        <end position="155"/>
    </location>
</feature>
<evidence type="ECO:0000313" key="2">
    <source>
        <dbReference type="EMBL" id="AYQ54562.1"/>
    </source>
</evidence>
<accession>A0A3G3IGB2</accession>
<dbReference type="EMBL" id="CP017686">
    <property type="protein sequence ID" value="AYQ54562.1"/>
    <property type="molecule type" value="Genomic_DNA"/>
</dbReference>
<dbReference type="Proteomes" id="UP000273278">
    <property type="component" value="Chromosome"/>
</dbReference>
<sequence>MADVRIRKRKRLRNKEVKAISDQLEAELGVPVFSENEPVDRAESTDFDLLIVGNDILGIVYQEKVFLTVRGVIKYKPVKRFVTVDMGAVPFITNGADCMGPGIVEADESIQEGDFVWIRDVKNKVPLAVGISARSGPELAAKKPGKAIKSLNSVGDKLWKAGE</sequence>
<dbReference type="SUPFAM" id="SSF88697">
    <property type="entry name" value="PUA domain-like"/>
    <property type="match status" value="1"/>
</dbReference>
<organism evidence="2 3">
    <name type="scientific">Methanomethylophilus alvi</name>
    <dbReference type="NCBI Taxonomy" id="1291540"/>
    <lineage>
        <taxon>Archaea</taxon>
        <taxon>Methanobacteriati</taxon>
        <taxon>Thermoplasmatota</taxon>
        <taxon>Thermoplasmata</taxon>
        <taxon>Methanomassiliicoccales</taxon>
        <taxon>Methanomethylophilaceae</taxon>
        <taxon>Methanomethylophilus</taxon>
    </lineage>
</organism>
<dbReference type="GeneID" id="41321178"/>
<proteinExistence type="predicted"/>
<dbReference type="PROSITE" id="PS50890">
    <property type="entry name" value="PUA"/>
    <property type="match status" value="1"/>
</dbReference>
<dbReference type="InterPro" id="IPR004521">
    <property type="entry name" value="Uncharacterised_CHP00451"/>
</dbReference>
<dbReference type="OMA" id="MEVKSRH"/>
<dbReference type="InterPro" id="IPR022430">
    <property type="entry name" value="CHP03684"/>
</dbReference>
<dbReference type="InterPro" id="IPR002478">
    <property type="entry name" value="PUA"/>
</dbReference>
<dbReference type="GO" id="GO:0003723">
    <property type="term" value="F:RNA binding"/>
    <property type="evidence" value="ECO:0007669"/>
    <property type="project" value="InterPro"/>
</dbReference>
<dbReference type="GO" id="GO:0001731">
    <property type="term" value="P:formation of translation preinitiation complex"/>
    <property type="evidence" value="ECO:0007669"/>
    <property type="project" value="TreeGrafter"/>
</dbReference>
<dbReference type="AlphaFoldDB" id="A0A3G3IGB2"/>
<dbReference type="PANTHER" id="PTHR22798">
    <property type="entry name" value="MCT-1 PROTEIN"/>
    <property type="match status" value="1"/>
</dbReference>
<dbReference type="InterPro" id="IPR015947">
    <property type="entry name" value="PUA-like_sf"/>
</dbReference>
<evidence type="ECO:0000313" key="3">
    <source>
        <dbReference type="Proteomes" id="UP000273278"/>
    </source>
</evidence>
<dbReference type="PIRSF" id="PIRSF005067">
    <property type="entry name" value="Tma_RNA-bind_prd"/>
    <property type="match status" value="1"/>
</dbReference>
<gene>
    <name evidence="2" type="ORF">BKD89_01880</name>
</gene>
<dbReference type="RefSeq" id="WP_015504279.1">
    <property type="nucleotide sequence ID" value="NZ_CAYARL010000008.1"/>
</dbReference>
<dbReference type="Pfam" id="PF01472">
    <property type="entry name" value="PUA"/>
    <property type="match status" value="1"/>
</dbReference>
<evidence type="ECO:0000259" key="1">
    <source>
        <dbReference type="SMART" id="SM00359"/>
    </source>
</evidence>